<dbReference type="OrthoDB" id="10249838at2759"/>
<protein>
    <recommendedName>
        <fullName evidence="1">tRNA-guanine(15) transglycosylase-like domain-containing protein</fullName>
    </recommendedName>
</protein>
<organism evidence="2 3">
    <name type="scientific">Colletotrichum gloeosporioides (strain Cg-14)</name>
    <name type="common">Anthracnose fungus</name>
    <name type="synonym">Glomerella cingulata</name>
    <dbReference type="NCBI Taxonomy" id="1237896"/>
    <lineage>
        <taxon>Eukaryota</taxon>
        <taxon>Fungi</taxon>
        <taxon>Dikarya</taxon>
        <taxon>Ascomycota</taxon>
        <taxon>Pezizomycotina</taxon>
        <taxon>Sordariomycetes</taxon>
        <taxon>Hypocreomycetidae</taxon>
        <taxon>Glomerellales</taxon>
        <taxon>Glomerellaceae</taxon>
        <taxon>Colletotrichum</taxon>
        <taxon>Colletotrichum gloeosporioides species complex</taxon>
    </lineage>
</organism>
<dbReference type="SUPFAM" id="SSF51713">
    <property type="entry name" value="tRNA-guanine transglycosylase"/>
    <property type="match status" value="1"/>
</dbReference>
<gene>
    <name evidence="2" type="ORF">CGLO_17770</name>
</gene>
<dbReference type="AlphaFoldDB" id="T0KW66"/>
<proteinExistence type="predicted"/>
<evidence type="ECO:0000313" key="3">
    <source>
        <dbReference type="Proteomes" id="UP000015530"/>
    </source>
</evidence>
<accession>T0KW66</accession>
<sequence>MDIQNALGSDIMMAFDECPPYPADVQRIKGCLGLSKAENTKSFENKVQKTLFHLIFQATPSEAYL</sequence>
<dbReference type="Proteomes" id="UP000015530">
    <property type="component" value="Unassembled WGS sequence"/>
</dbReference>
<dbReference type="InterPro" id="IPR036511">
    <property type="entry name" value="TGT-like_sf"/>
</dbReference>
<dbReference type="InterPro" id="IPR002616">
    <property type="entry name" value="tRNA_ribo_trans-like"/>
</dbReference>
<name>T0KW66_COLGC</name>
<dbReference type="EMBL" id="AMYD01004238">
    <property type="protein sequence ID" value="EQB43561.1"/>
    <property type="molecule type" value="Genomic_DNA"/>
</dbReference>
<evidence type="ECO:0000259" key="1">
    <source>
        <dbReference type="Pfam" id="PF01702"/>
    </source>
</evidence>
<feature type="domain" description="tRNA-guanine(15) transglycosylase-like" evidence="1">
    <location>
        <begin position="1"/>
        <end position="52"/>
    </location>
</feature>
<dbReference type="Pfam" id="PF01702">
    <property type="entry name" value="TGT"/>
    <property type="match status" value="1"/>
</dbReference>
<reference evidence="3" key="1">
    <citation type="journal article" date="2013" name="Mol. Plant Microbe Interact.">
        <title>Global aspects of pacC regulation of pathogenicity genes in Colletotrichum gloeosporioides as revealed by transcriptome analysis.</title>
        <authorList>
            <person name="Alkan N."/>
            <person name="Meng X."/>
            <person name="Friedlander G."/>
            <person name="Reuveni E."/>
            <person name="Sukno S."/>
            <person name="Sherman A."/>
            <person name="Thon M."/>
            <person name="Fluhr R."/>
            <person name="Prusky D."/>
        </authorList>
    </citation>
    <scope>NUCLEOTIDE SEQUENCE [LARGE SCALE GENOMIC DNA]</scope>
    <source>
        <strain evidence="3">Cg-14</strain>
    </source>
</reference>
<dbReference type="Gene3D" id="3.20.20.105">
    <property type="entry name" value="Queuine tRNA-ribosyltransferase-like"/>
    <property type="match status" value="1"/>
</dbReference>
<evidence type="ECO:0000313" key="2">
    <source>
        <dbReference type="EMBL" id="EQB43561.1"/>
    </source>
</evidence>
<dbReference type="HOGENOM" id="CLU_2849564_0_0_1"/>
<dbReference type="GO" id="GO:0006400">
    <property type="term" value="P:tRNA modification"/>
    <property type="evidence" value="ECO:0007669"/>
    <property type="project" value="InterPro"/>
</dbReference>
<comment type="caution">
    <text evidence="2">The sequence shown here is derived from an EMBL/GenBank/DDBJ whole genome shotgun (WGS) entry which is preliminary data.</text>
</comment>